<dbReference type="GO" id="GO:0005576">
    <property type="term" value="C:extracellular region"/>
    <property type="evidence" value="ECO:0007669"/>
    <property type="project" value="UniProtKB-SubCell"/>
</dbReference>
<dbReference type="STRING" id="246191.SAMN05660337_1361"/>
<evidence type="ECO:0000256" key="5">
    <source>
        <dbReference type="RuleBase" id="RU362066"/>
    </source>
</evidence>
<evidence type="ECO:0000259" key="6">
    <source>
        <dbReference type="Pfam" id="PF02465"/>
    </source>
</evidence>
<gene>
    <name evidence="8" type="ORF">SAMN05660337_1361</name>
</gene>
<organism evidence="8 9">
    <name type="scientific">Maridesulfovibrio ferrireducens</name>
    <dbReference type="NCBI Taxonomy" id="246191"/>
    <lineage>
        <taxon>Bacteria</taxon>
        <taxon>Pseudomonadati</taxon>
        <taxon>Thermodesulfobacteriota</taxon>
        <taxon>Desulfovibrionia</taxon>
        <taxon>Desulfovibrionales</taxon>
        <taxon>Desulfovibrionaceae</taxon>
        <taxon>Maridesulfovibrio</taxon>
    </lineage>
</organism>
<dbReference type="GO" id="GO:0009424">
    <property type="term" value="C:bacterial-type flagellum hook"/>
    <property type="evidence" value="ECO:0007669"/>
    <property type="project" value="UniProtKB-UniRule"/>
</dbReference>
<comment type="function">
    <text evidence="5">Required for morphogenesis and for the elongation of the flagellar filament by facilitating polymerization of the flagellin monomers at the tip of growing filament. Forms a capping structure, which prevents flagellin subunits (transported through the central channel of the flagellum) from leaking out without polymerization at the distal end.</text>
</comment>
<dbReference type="GO" id="GO:0071973">
    <property type="term" value="P:bacterial-type flagellum-dependent cell motility"/>
    <property type="evidence" value="ECO:0007669"/>
    <property type="project" value="TreeGrafter"/>
</dbReference>
<evidence type="ECO:0000256" key="4">
    <source>
        <dbReference type="ARBA" id="ARBA00023143"/>
    </source>
</evidence>
<keyword evidence="8" id="KW-0966">Cell projection</keyword>
<dbReference type="OrthoDB" id="5484186at2"/>
<evidence type="ECO:0000313" key="8">
    <source>
        <dbReference type="EMBL" id="SDK82747.1"/>
    </source>
</evidence>
<accession>A0A1G9F311</accession>
<evidence type="ECO:0000256" key="2">
    <source>
        <dbReference type="ARBA" id="ARBA00011255"/>
    </source>
</evidence>
<feature type="domain" description="Flagellar hook-associated protein 2 C-terminal" evidence="7">
    <location>
        <begin position="218"/>
        <end position="561"/>
    </location>
</feature>
<evidence type="ECO:0000313" key="9">
    <source>
        <dbReference type="Proteomes" id="UP000199053"/>
    </source>
</evidence>
<reference evidence="9" key="1">
    <citation type="submission" date="2016-10" db="EMBL/GenBank/DDBJ databases">
        <authorList>
            <person name="Varghese N."/>
            <person name="Submissions S."/>
        </authorList>
    </citation>
    <scope>NUCLEOTIDE SEQUENCE [LARGE SCALE GENOMIC DNA]</scope>
    <source>
        <strain evidence="9">DSM 16995</strain>
    </source>
</reference>
<keyword evidence="4 5" id="KW-0975">Bacterial flagellum</keyword>
<dbReference type="InterPro" id="IPR003481">
    <property type="entry name" value="FliD_N"/>
</dbReference>
<dbReference type="AlphaFoldDB" id="A0A1G9F311"/>
<dbReference type="Pfam" id="PF02465">
    <property type="entry name" value="FliD_N"/>
    <property type="match status" value="1"/>
</dbReference>
<dbReference type="EMBL" id="FNGA01000002">
    <property type="protein sequence ID" value="SDK82747.1"/>
    <property type="molecule type" value="Genomic_DNA"/>
</dbReference>
<dbReference type="InterPro" id="IPR040026">
    <property type="entry name" value="FliD"/>
</dbReference>
<dbReference type="GO" id="GO:0009421">
    <property type="term" value="C:bacterial-type flagellum filament cap"/>
    <property type="evidence" value="ECO:0007669"/>
    <property type="project" value="InterPro"/>
</dbReference>
<evidence type="ECO:0000256" key="3">
    <source>
        <dbReference type="ARBA" id="ARBA00023054"/>
    </source>
</evidence>
<comment type="subunit">
    <text evidence="2 5">Homopentamer.</text>
</comment>
<dbReference type="RefSeq" id="WP_092159515.1">
    <property type="nucleotide sequence ID" value="NZ_FNGA01000002.1"/>
</dbReference>
<evidence type="ECO:0000259" key="7">
    <source>
        <dbReference type="Pfam" id="PF07195"/>
    </source>
</evidence>
<name>A0A1G9F311_9BACT</name>
<sequence length="578" mass="61742">MADSISGNINFAGLGSGTDFKAMIEGMVKVERMHINRLENWRGSWSGKIDKFQELNTSLLSLQTTLKSMDTLDEFMTRAVSTSDPDTLTATATSAALVTTHAIEINQLAQNDIHVTASGASSIKDPIFTSTGSFTFSYQGESVTLSNIAAGTTMEGFVNMINAHADSRSKIRATTINDGTSTHLQIYGLDLGADNQVIISNTTGMIFNAGDFGQTQEAQNSKIKVDGFPPGGGDWIERDTNSINDVIDGVTINLKKTTDPGATINVGITTDAAGMVENVQKFVDQVNTVRTLIKDLTKVDTSSEKAQGSLLTGNYGVELLIGQRLKDIISSKGVGFSWYEQLPSGDFTGDKYSALSQLGIMTNAESGGDKMGLLEIDSEKLNAALLDDPYAVAELFAANNKGESDSPNVEYLSHITGVTDPGDYNVQYEISGGQLISATINGNTALVDPATWQITGDGGHPEAGLAIRVENHNDGTYGNASSKADDAILVHIKLGKAGEMSGAITDITGEEGPLSILEKNYKSIISSIDKKIEYEENRIELYEKNLTNKYARLDALLGKYQGMQAQLTSSIKQLGTGS</sequence>
<comment type="subcellular location">
    <subcellularLocation>
        <location evidence="5">Secreted</location>
    </subcellularLocation>
    <subcellularLocation>
        <location evidence="5">Bacterial flagellum</location>
    </subcellularLocation>
</comment>
<keyword evidence="8" id="KW-0969">Cilium</keyword>
<keyword evidence="9" id="KW-1185">Reference proteome</keyword>
<dbReference type="Proteomes" id="UP000199053">
    <property type="component" value="Unassembled WGS sequence"/>
</dbReference>
<keyword evidence="3" id="KW-0175">Coiled coil</keyword>
<dbReference type="PANTHER" id="PTHR30288:SF0">
    <property type="entry name" value="FLAGELLAR HOOK-ASSOCIATED PROTEIN 2"/>
    <property type="match status" value="1"/>
</dbReference>
<comment type="similarity">
    <text evidence="1 5">Belongs to the FliD family.</text>
</comment>
<dbReference type="Pfam" id="PF07195">
    <property type="entry name" value="FliD_C"/>
    <property type="match status" value="1"/>
</dbReference>
<dbReference type="GO" id="GO:0007155">
    <property type="term" value="P:cell adhesion"/>
    <property type="evidence" value="ECO:0007669"/>
    <property type="project" value="InterPro"/>
</dbReference>
<keyword evidence="5" id="KW-0964">Secreted</keyword>
<feature type="domain" description="Flagellar hook-associated protein 2 N-terminal" evidence="6">
    <location>
        <begin position="16"/>
        <end position="112"/>
    </location>
</feature>
<evidence type="ECO:0000256" key="1">
    <source>
        <dbReference type="ARBA" id="ARBA00009764"/>
    </source>
</evidence>
<dbReference type="PANTHER" id="PTHR30288">
    <property type="entry name" value="FLAGELLAR CAP/ASSEMBLY PROTEIN FLID"/>
    <property type="match status" value="1"/>
</dbReference>
<proteinExistence type="inferred from homology"/>
<keyword evidence="8" id="KW-0282">Flagellum</keyword>
<dbReference type="InterPro" id="IPR010809">
    <property type="entry name" value="FliD_C"/>
</dbReference>
<protein>
    <recommendedName>
        <fullName evidence="5">Flagellar hook-associated protein 2</fullName>
        <shortName evidence="5">HAP2</shortName>
    </recommendedName>
    <alternativeName>
        <fullName evidence="5">Flagellar cap protein</fullName>
    </alternativeName>
</protein>